<reference evidence="1 2" key="1">
    <citation type="submission" date="2016-06" db="EMBL/GenBank/DDBJ databases">
        <title>Genome sequence of Oerskovia enterophila DSM 43852.</title>
        <authorList>
            <person name="Poehlein A."/>
            <person name="Jag V."/>
            <person name="Bengelsdorf F.R."/>
            <person name="Daniel R."/>
            <person name="Duerre P."/>
        </authorList>
    </citation>
    <scope>NUCLEOTIDE SEQUENCE [LARGE SCALE GENOMIC DNA]</scope>
    <source>
        <strain evidence="1 2">DSM 43852</strain>
    </source>
</reference>
<name>A0ABX2YAE9_9CELL</name>
<organism evidence="1 2">
    <name type="scientific">Oerskovia enterophila</name>
    <dbReference type="NCBI Taxonomy" id="43678"/>
    <lineage>
        <taxon>Bacteria</taxon>
        <taxon>Bacillati</taxon>
        <taxon>Actinomycetota</taxon>
        <taxon>Actinomycetes</taxon>
        <taxon>Micrococcales</taxon>
        <taxon>Cellulomonadaceae</taxon>
        <taxon>Oerskovia</taxon>
    </lineage>
</organism>
<comment type="caution">
    <text evidence="1">The sequence shown here is derived from an EMBL/GenBank/DDBJ whole genome shotgun (WGS) entry which is preliminary data.</text>
</comment>
<proteinExistence type="predicted"/>
<accession>A0ABX2YAE9</accession>
<dbReference type="Proteomes" id="UP000093412">
    <property type="component" value="Unassembled WGS sequence"/>
</dbReference>
<gene>
    <name evidence="1" type="ORF">OERS_14080</name>
</gene>
<sequence>MTRPLTDRERSVLDTLLSVDVDGAAELRRAARRTVVSGTCGCGCPSIDFRPGTGMRVMVNATVAGSFDSLFLYLIDGELGGIEWVGVSDDRPTELPEPARLTITPA</sequence>
<keyword evidence="2" id="KW-1185">Reference proteome</keyword>
<dbReference type="EMBL" id="MAQA01000012">
    <property type="protein sequence ID" value="OCI31901.1"/>
    <property type="molecule type" value="Genomic_DNA"/>
</dbReference>
<evidence type="ECO:0000313" key="2">
    <source>
        <dbReference type="Proteomes" id="UP000093412"/>
    </source>
</evidence>
<evidence type="ECO:0000313" key="1">
    <source>
        <dbReference type="EMBL" id="OCI31901.1"/>
    </source>
</evidence>
<protein>
    <recommendedName>
        <fullName evidence="3">DUF779 domain-containing protein</fullName>
    </recommendedName>
</protein>
<evidence type="ECO:0008006" key="3">
    <source>
        <dbReference type="Google" id="ProtNLM"/>
    </source>
</evidence>